<dbReference type="AlphaFoldDB" id="A0A5M9J4P8"/>
<sequence length="111" mass="11049">MYFSVISTISLVAIMASISNALPVSDTKIAARIAAPGDDALHKPTIPSASIPTVAPTIPTAASTATHTASHTATPSATKSATPGVAGVHVRDCTGINICSPINVIESGNEG</sequence>
<evidence type="ECO:0000313" key="4">
    <source>
        <dbReference type="Proteomes" id="UP000322873"/>
    </source>
</evidence>
<evidence type="ECO:0000256" key="1">
    <source>
        <dbReference type="SAM" id="MobiDB-lite"/>
    </source>
</evidence>
<keyword evidence="4" id="KW-1185">Reference proteome</keyword>
<gene>
    <name evidence="3" type="ORF">EYC84_011174</name>
</gene>
<feature type="region of interest" description="Disordered" evidence="1">
    <location>
        <begin position="61"/>
        <end position="83"/>
    </location>
</feature>
<evidence type="ECO:0008006" key="5">
    <source>
        <dbReference type="Google" id="ProtNLM"/>
    </source>
</evidence>
<feature type="signal peptide" evidence="2">
    <location>
        <begin position="1"/>
        <end position="21"/>
    </location>
</feature>
<name>A0A5M9J4P8_MONFR</name>
<reference evidence="3 4" key="1">
    <citation type="submission" date="2019-06" db="EMBL/GenBank/DDBJ databases">
        <title>Genome Sequence of the Brown Rot Fungal Pathogen Monilinia fructicola.</title>
        <authorList>
            <person name="De Miccolis Angelini R.M."/>
            <person name="Landi L."/>
            <person name="Abate D."/>
            <person name="Pollastro S."/>
            <person name="Romanazzi G."/>
            <person name="Faretra F."/>
        </authorList>
    </citation>
    <scope>NUCLEOTIDE SEQUENCE [LARGE SCALE GENOMIC DNA]</scope>
    <source>
        <strain evidence="3 4">Mfrc123</strain>
    </source>
</reference>
<feature type="chain" id="PRO_5024437994" description="Hydrophobin" evidence="2">
    <location>
        <begin position="22"/>
        <end position="111"/>
    </location>
</feature>
<dbReference type="VEuPathDB" id="FungiDB:MFRU_077g00010"/>
<dbReference type="EMBL" id="VICG01000015">
    <property type="protein sequence ID" value="KAA8564228.1"/>
    <property type="molecule type" value="Genomic_DNA"/>
</dbReference>
<keyword evidence="2" id="KW-0732">Signal</keyword>
<proteinExistence type="predicted"/>
<evidence type="ECO:0000256" key="2">
    <source>
        <dbReference type="SAM" id="SignalP"/>
    </source>
</evidence>
<organism evidence="3 4">
    <name type="scientific">Monilinia fructicola</name>
    <name type="common">Brown rot fungus</name>
    <name type="synonym">Ciboria fructicola</name>
    <dbReference type="NCBI Taxonomy" id="38448"/>
    <lineage>
        <taxon>Eukaryota</taxon>
        <taxon>Fungi</taxon>
        <taxon>Dikarya</taxon>
        <taxon>Ascomycota</taxon>
        <taxon>Pezizomycotina</taxon>
        <taxon>Leotiomycetes</taxon>
        <taxon>Helotiales</taxon>
        <taxon>Sclerotiniaceae</taxon>
        <taxon>Monilinia</taxon>
    </lineage>
</organism>
<evidence type="ECO:0000313" key="3">
    <source>
        <dbReference type="EMBL" id="KAA8564228.1"/>
    </source>
</evidence>
<dbReference type="Proteomes" id="UP000322873">
    <property type="component" value="Unassembled WGS sequence"/>
</dbReference>
<accession>A0A5M9J4P8</accession>
<comment type="caution">
    <text evidence="3">The sequence shown here is derived from an EMBL/GenBank/DDBJ whole genome shotgun (WGS) entry which is preliminary data.</text>
</comment>
<protein>
    <recommendedName>
        <fullName evidence="5">Hydrophobin</fullName>
    </recommendedName>
</protein>
<dbReference type="OrthoDB" id="3544474at2759"/>